<evidence type="ECO:0000313" key="2">
    <source>
        <dbReference type="EMBL" id="PKI77752.1"/>
    </source>
</evidence>
<evidence type="ECO:0000256" key="1">
    <source>
        <dbReference type="SAM" id="MobiDB-lite"/>
    </source>
</evidence>
<dbReference type="Proteomes" id="UP000233551">
    <property type="component" value="Unassembled WGS sequence"/>
</dbReference>
<feature type="region of interest" description="Disordered" evidence="1">
    <location>
        <begin position="80"/>
        <end position="118"/>
    </location>
</feature>
<sequence length="118" mass="12584">MGQFGTELLRYPQLGDQIPDLIPRLGFSSTRADPNPQSREPPQQTAGNPPESGIATINRHRPRTASFLLGAPPSCLACGPVQQRQPVSVGLARPSPTANSRRPSPPVTARSNTFGGDF</sequence>
<feature type="region of interest" description="Disordered" evidence="1">
    <location>
        <begin position="13"/>
        <end position="56"/>
    </location>
</feature>
<dbReference type="AlphaFoldDB" id="A0A2I0LAQ4"/>
<evidence type="ECO:0000313" key="3">
    <source>
        <dbReference type="Proteomes" id="UP000233551"/>
    </source>
</evidence>
<keyword evidence="3" id="KW-1185">Reference proteome</keyword>
<dbReference type="EMBL" id="PGOL01000076">
    <property type="protein sequence ID" value="PKI77752.1"/>
    <property type="molecule type" value="Genomic_DNA"/>
</dbReference>
<organism evidence="2 3">
    <name type="scientific">Punica granatum</name>
    <name type="common">Pomegranate</name>
    <dbReference type="NCBI Taxonomy" id="22663"/>
    <lineage>
        <taxon>Eukaryota</taxon>
        <taxon>Viridiplantae</taxon>
        <taxon>Streptophyta</taxon>
        <taxon>Embryophyta</taxon>
        <taxon>Tracheophyta</taxon>
        <taxon>Spermatophyta</taxon>
        <taxon>Magnoliopsida</taxon>
        <taxon>eudicotyledons</taxon>
        <taxon>Gunneridae</taxon>
        <taxon>Pentapetalae</taxon>
        <taxon>rosids</taxon>
        <taxon>malvids</taxon>
        <taxon>Myrtales</taxon>
        <taxon>Lythraceae</taxon>
        <taxon>Punica</taxon>
    </lineage>
</organism>
<proteinExistence type="predicted"/>
<feature type="compositionally biased region" description="Polar residues" evidence="1">
    <location>
        <begin position="27"/>
        <end position="47"/>
    </location>
</feature>
<feature type="compositionally biased region" description="Polar residues" evidence="1">
    <location>
        <begin position="109"/>
        <end position="118"/>
    </location>
</feature>
<reference evidence="2 3" key="1">
    <citation type="submission" date="2017-11" db="EMBL/GenBank/DDBJ databases">
        <title>De-novo sequencing of pomegranate (Punica granatum L.) genome.</title>
        <authorList>
            <person name="Akparov Z."/>
            <person name="Amiraslanov A."/>
            <person name="Hajiyeva S."/>
            <person name="Abbasov M."/>
            <person name="Kaur K."/>
            <person name="Hamwieh A."/>
            <person name="Solovyev V."/>
            <person name="Salamov A."/>
            <person name="Braich B."/>
            <person name="Kosarev P."/>
            <person name="Mahmoud A."/>
            <person name="Hajiyev E."/>
            <person name="Babayeva S."/>
            <person name="Izzatullayeva V."/>
            <person name="Mammadov A."/>
            <person name="Mammadov A."/>
            <person name="Sharifova S."/>
            <person name="Ojaghi J."/>
            <person name="Eynullazada K."/>
            <person name="Bayramov B."/>
            <person name="Abdulazimova A."/>
            <person name="Shahmuradov I."/>
        </authorList>
    </citation>
    <scope>NUCLEOTIDE SEQUENCE [LARGE SCALE GENOMIC DNA]</scope>
    <source>
        <strain evidence="3">cv. AG2017</strain>
        <tissue evidence="2">Leaf</tissue>
    </source>
</reference>
<accession>A0A2I0LAQ4</accession>
<gene>
    <name evidence="2" type="ORF">CRG98_001876</name>
</gene>
<name>A0A2I0LAQ4_PUNGR</name>
<protein>
    <submittedName>
        <fullName evidence="2">Uncharacterized protein</fullName>
    </submittedName>
</protein>
<comment type="caution">
    <text evidence="2">The sequence shown here is derived from an EMBL/GenBank/DDBJ whole genome shotgun (WGS) entry which is preliminary data.</text>
</comment>